<sequence length="94" mass="10794">MNSLQKYIDIQATQIEQNLAAIADLQQQLNELNQQVRVQQQVNQAQKTSQVEVSKALKSLEKLFKDICGIYPPEAIDDLVADIKKIWTLDKRKK</sequence>
<dbReference type="Proteomes" id="UP000008206">
    <property type="component" value="Chromosome"/>
</dbReference>
<keyword evidence="1" id="KW-0175">Coiled coil</keyword>
<name>E0UEN7_GLOV7</name>
<gene>
    <name evidence="2" type="ordered locus">Cyan7822_4700</name>
</gene>
<dbReference type="eggNOG" id="ENOG5030R11">
    <property type="taxonomic scope" value="Bacteria"/>
</dbReference>
<evidence type="ECO:0000313" key="3">
    <source>
        <dbReference type="Proteomes" id="UP000008206"/>
    </source>
</evidence>
<reference evidence="3" key="1">
    <citation type="journal article" date="2011" name="MBio">
        <title>Novel metabolic attributes of the genus Cyanothece, comprising a group of unicellular nitrogen-fixing Cyanobacteria.</title>
        <authorList>
            <person name="Bandyopadhyay A."/>
            <person name="Elvitigala T."/>
            <person name="Welsh E."/>
            <person name="Stockel J."/>
            <person name="Liberton M."/>
            <person name="Min H."/>
            <person name="Sherman L.A."/>
            <person name="Pakrasi H.B."/>
        </authorList>
    </citation>
    <scope>NUCLEOTIDE SEQUENCE [LARGE SCALE GENOMIC DNA]</scope>
    <source>
        <strain evidence="3">PCC 7822</strain>
    </source>
</reference>
<protein>
    <submittedName>
        <fullName evidence="2">Uncharacterized protein</fullName>
    </submittedName>
</protein>
<dbReference type="EMBL" id="CP002198">
    <property type="protein sequence ID" value="ADN16605.1"/>
    <property type="molecule type" value="Genomic_DNA"/>
</dbReference>
<accession>E0UEN7</accession>
<evidence type="ECO:0000313" key="2">
    <source>
        <dbReference type="EMBL" id="ADN16605.1"/>
    </source>
</evidence>
<dbReference type="AlphaFoldDB" id="E0UEN7"/>
<dbReference type="KEGG" id="cyj:Cyan7822_4700"/>
<organism evidence="2 3">
    <name type="scientific">Gloeothece verrucosa (strain PCC 7822)</name>
    <name type="common">Cyanothece sp. (strain PCC 7822)</name>
    <dbReference type="NCBI Taxonomy" id="497965"/>
    <lineage>
        <taxon>Bacteria</taxon>
        <taxon>Bacillati</taxon>
        <taxon>Cyanobacteriota</taxon>
        <taxon>Cyanophyceae</taxon>
        <taxon>Oscillatoriophycideae</taxon>
        <taxon>Chroococcales</taxon>
        <taxon>Aphanothecaceae</taxon>
        <taxon>Gloeothece</taxon>
        <taxon>Gloeothece verrucosa</taxon>
    </lineage>
</organism>
<feature type="coiled-coil region" evidence="1">
    <location>
        <begin position="15"/>
        <end position="42"/>
    </location>
</feature>
<dbReference type="HOGENOM" id="CLU_2381374_0_0_3"/>
<evidence type="ECO:0000256" key="1">
    <source>
        <dbReference type="SAM" id="Coils"/>
    </source>
</evidence>
<dbReference type="RefSeq" id="WP_013324646.1">
    <property type="nucleotide sequence ID" value="NC_014501.1"/>
</dbReference>
<dbReference type="STRING" id="497965.Cyan7822_4700"/>
<keyword evidence="3" id="KW-1185">Reference proteome</keyword>
<proteinExistence type="predicted"/>